<sequence length="254" mass="30535">MTNNLDELSIQKIKLEIEDLQKKNSENWLSKNINQITILLAILTFSFSIYQYNDTESTIQKENREKYLFERKQRAFKLLEEAKYANRYEFGLLIEEIERITQNSNQERNELIALYKQYSEEFNWYNQSEVYYEYSLFTRSPIYRQMLKTSTNLQIILVKLHQNLKVLKRKHSIENFNKMFGLEVGVQQDENLRYDALQIRILVLSYISHLHLLKSLDENYLYTPHRNQLNLLVPAGLAEKLVNVIFTDLNLKYR</sequence>
<dbReference type="EMBL" id="JAMQPM010000016">
    <property type="protein sequence ID" value="MCW7528377.1"/>
    <property type="molecule type" value="Genomic_DNA"/>
</dbReference>
<evidence type="ECO:0000313" key="2">
    <source>
        <dbReference type="EMBL" id="MCW7532223.1"/>
    </source>
</evidence>
<protein>
    <submittedName>
        <fullName evidence="2">Uncharacterized protein</fullName>
    </submittedName>
</protein>
<dbReference type="RefSeq" id="WP_265353478.1">
    <property type="nucleotide sequence ID" value="NZ_JAMQPL010000016.1"/>
</dbReference>
<dbReference type="AlphaFoldDB" id="A0AAW5VRJ7"/>
<comment type="caution">
    <text evidence="2">The sequence shown here is derived from an EMBL/GenBank/DDBJ whole genome shotgun (WGS) entry which is preliminary data.</text>
</comment>
<proteinExistence type="predicted"/>
<gene>
    <name evidence="1" type="ORF">ND861_18615</name>
    <name evidence="2" type="ORF">ND862_18550</name>
</gene>
<evidence type="ECO:0000313" key="4">
    <source>
        <dbReference type="Proteomes" id="UP001208912"/>
    </source>
</evidence>
<dbReference type="Proteomes" id="UP001208912">
    <property type="component" value="Unassembled WGS sequence"/>
</dbReference>
<evidence type="ECO:0000313" key="3">
    <source>
        <dbReference type="Proteomes" id="UP001208540"/>
    </source>
</evidence>
<accession>A0AAW5VRJ7</accession>
<name>A0AAW5VRJ7_9LEPT</name>
<keyword evidence="4" id="KW-1185">Reference proteome</keyword>
<dbReference type="EMBL" id="JAMQPL010000016">
    <property type="protein sequence ID" value="MCW7532223.1"/>
    <property type="molecule type" value="Genomic_DNA"/>
</dbReference>
<evidence type="ECO:0000313" key="1">
    <source>
        <dbReference type="EMBL" id="MCW7528377.1"/>
    </source>
</evidence>
<organism evidence="2 3">
    <name type="scientific">Leptospira soteropolitanensis</name>
    <dbReference type="NCBI Taxonomy" id="2950025"/>
    <lineage>
        <taxon>Bacteria</taxon>
        <taxon>Pseudomonadati</taxon>
        <taxon>Spirochaetota</taxon>
        <taxon>Spirochaetia</taxon>
        <taxon>Leptospirales</taxon>
        <taxon>Leptospiraceae</taxon>
        <taxon>Leptospira</taxon>
    </lineage>
</organism>
<dbReference type="Proteomes" id="UP001208540">
    <property type="component" value="Unassembled WGS sequence"/>
</dbReference>
<reference evidence="2 4" key="1">
    <citation type="submission" date="2022-06" db="EMBL/GenBank/DDBJ databases">
        <title>Leptospira isolates from biofilms formed at urban environments.</title>
        <authorList>
            <person name="Ribeiro P.S."/>
            <person name="Sousa T."/>
            <person name="Carvalho N."/>
            <person name="Aburjaile F."/>
            <person name="Neves F."/>
            <person name="Oliveira D."/>
            <person name="Blanco L."/>
            <person name="Lima J."/>
            <person name="Costa F."/>
            <person name="Brenig B."/>
            <person name="Soares S."/>
            <person name="Ramos R."/>
            <person name="Goes-Neto A."/>
            <person name="Matiuzzi M."/>
            <person name="Azevedo V."/>
            <person name="Ristow P."/>
        </authorList>
    </citation>
    <scope>NUCLEOTIDE SEQUENCE</scope>
    <source>
        <strain evidence="1 4">VSF19</strain>
        <strain evidence="2">VSF20</strain>
    </source>
</reference>